<evidence type="ECO:0000313" key="1">
    <source>
        <dbReference type="Proteomes" id="UP000095286"/>
    </source>
</evidence>
<organism evidence="1 2">
    <name type="scientific">Rhabditophanes sp. KR3021</name>
    <dbReference type="NCBI Taxonomy" id="114890"/>
    <lineage>
        <taxon>Eukaryota</taxon>
        <taxon>Metazoa</taxon>
        <taxon>Ecdysozoa</taxon>
        <taxon>Nematoda</taxon>
        <taxon>Chromadorea</taxon>
        <taxon>Rhabditida</taxon>
        <taxon>Tylenchina</taxon>
        <taxon>Panagrolaimomorpha</taxon>
        <taxon>Strongyloidoidea</taxon>
        <taxon>Alloionematidae</taxon>
        <taxon>Rhabditophanes</taxon>
    </lineage>
</organism>
<reference evidence="2" key="1">
    <citation type="submission" date="2016-11" db="UniProtKB">
        <authorList>
            <consortium name="WormBaseParasite"/>
        </authorList>
    </citation>
    <scope>IDENTIFICATION</scope>
    <source>
        <strain evidence="2">KR3021</strain>
    </source>
</reference>
<sequence>MTLLPDSCDVPSCFVCQKAITERYFMRIQDNDYHSQKFGVKCSTCREGILPGIEVQKTHEFTYHVKCFHCAICKRELDVGDEYFLIKNDGKIVCKSDYETANIKPDSDGDSGSKRPRTTISARNSEILKAAFQINSKPARHIREQLARDTGLHMRVVQVYLQNRRAKEKRMQKDIGRRWESTPSKNNDSRFYENISNRSFGSVNFNDSDSEGSMMSWPKSMRSQNQMLNSI</sequence>
<dbReference type="Proteomes" id="UP000095286">
    <property type="component" value="Unplaced"/>
</dbReference>
<dbReference type="WBParaSite" id="RSKR_0000148400.1">
    <property type="protein sequence ID" value="RSKR_0000148400.1"/>
    <property type="gene ID" value="RSKR_0000148400"/>
</dbReference>
<proteinExistence type="predicted"/>
<name>A0AC35TJX6_9BILA</name>
<protein>
    <submittedName>
        <fullName evidence="2">LIM zinc-binding domain-containing protein</fullName>
    </submittedName>
</protein>
<evidence type="ECO:0000313" key="2">
    <source>
        <dbReference type="WBParaSite" id="RSKR_0000148400.1"/>
    </source>
</evidence>
<accession>A0AC35TJX6</accession>